<evidence type="ECO:0000256" key="1">
    <source>
        <dbReference type="SAM" id="SignalP"/>
    </source>
</evidence>
<dbReference type="InterPro" id="IPR000757">
    <property type="entry name" value="Beta-glucanase-like"/>
</dbReference>
<dbReference type="SUPFAM" id="SSF49899">
    <property type="entry name" value="Concanavalin A-like lectins/glucanases"/>
    <property type="match status" value="1"/>
</dbReference>
<dbReference type="PROSITE" id="PS51762">
    <property type="entry name" value="GH16_2"/>
    <property type="match status" value="1"/>
</dbReference>
<name>A0AAD9HCJ1_9PEZI</name>
<dbReference type="Pfam" id="PF26113">
    <property type="entry name" value="GH16_XgeA"/>
    <property type="match status" value="1"/>
</dbReference>
<protein>
    <submittedName>
        <fullName evidence="3">Family 16 glycosyl hydrolase</fullName>
    </submittedName>
</protein>
<dbReference type="Proteomes" id="UP001232148">
    <property type="component" value="Unassembled WGS sequence"/>
</dbReference>
<dbReference type="InterPro" id="IPR013320">
    <property type="entry name" value="ConA-like_dom_sf"/>
</dbReference>
<dbReference type="GO" id="GO:0004553">
    <property type="term" value="F:hydrolase activity, hydrolyzing O-glycosyl compounds"/>
    <property type="evidence" value="ECO:0007669"/>
    <property type="project" value="InterPro"/>
</dbReference>
<proteinExistence type="predicted"/>
<feature type="domain" description="GH16" evidence="2">
    <location>
        <begin position="33"/>
        <end position="295"/>
    </location>
</feature>
<dbReference type="PANTHER" id="PTHR10963:SF60">
    <property type="entry name" value="GRAM-NEGATIVE BACTERIA-BINDING PROTEIN 1-RELATED"/>
    <property type="match status" value="1"/>
</dbReference>
<evidence type="ECO:0000313" key="4">
    <source>
        <dbReference type="Proteomes" id="UP001232148"/>
    </source>
</evidence>
<feature type="signal peptide" evidence="1">
    <location>
        <begin position="1"/>
        <end position="19"/>
    </location>
</feature>
<keyword evidence="4" id="KW-1185">Reference proteome</keyword>
<dbReference type="AlphaFoldDB" id="A0AAD9HCJ1"/>
<comment type="caution">
    <text evidence="3">The sequence shown here is derived from an EMBL/GenBank/DDBJ whole genome shotgun (WGS) entry which is preliminary data.</text>
</comment>
<sequence length="295" mass="31740">MVFNKLVSALAFGLPAAQAAIPSIAGFTLTWSDDFVGSPNSLPNTGNWILDVGTSYPGGPANWGTGEIQTYTSSTNNIRLDGNGALQITAIKDGAGAWTSARIETQRGDFMAQAGGKMRIQASINVPDVGENSIGYWPAFWALGNAYRGNYWNWPGIGELDILETVNGQDRVWGTMHCGVTPGGPCKETDGLSGNRQCPNSPCPGNFHTYTLEVDRTQELEAVRWFVDDVLYWQVVESDLPNDVWVQAIHSPQYILLNLAIGGAMPNNKYGSSTPLANTVSGGTLQVEYVAVYNA</sequence>
<dbReference type="GO" id="GO:0005975">
    <property type="term" value="P:carbohydrate metabolic process"/>
    <property type="evidence" value="ECO:0007669"/>
    <property type="project" value="InterPro"/>
</dbReference>
<keyword evidence="1" id="KW-0732">Signal</keyword>
<accession>A0AAD9HCJ1</accession>
<dbReference type="Gene3D" id="2.60.120.200">
    <property type="match status" value="1"/>
</dbReference>
<keyword evidence="3" id="KW-0378">Hydrolase</keyword>
<dbReference type="EMBL" id="MU842917">
    <property type="protein sequence ID" value="KAK2026318.1"/>
    <property type="molecule type" value="Genomic_DNA"/>
</dbReference>
<dbReference type="PANTHER" id="PTHR10963">
    <property type="entry name" value="GLYCOSYL HYDROLASE-RELATED"/>
    <property type="match status" value="1"/>
</dbReference>
<organism evidence="3 4">
    <name type="scientific">Colletotrichum zoysiae</name>
    <dbReference type="NCBI Taxonomy" id="1216348"/>
    <lineage>
        <taxon>Eukaryota</taxon>
        <taxon>Fungi</taxon>
        <taxon>Dikarya</taxon>
        <taxon>Ascomycota</taxon>
        <taxon>Pezizomycotina</taxon>
        <taxon>Sordariomycetes</taxon>
        <taxon>Hypocreomycetidae</taxon>
        <taxon>Glomerellales</taxon>
        <taxon>Glomerellaceae</taxon>
        <taxon>Colletotrichum</taxon>
        <taxon>Colletotrichum graminicola species complex</taxon>
    </lineage>
</organism>
<gene>
    <name evidence="3" type="ORF">LX32DRAFT_566469</name>
</gene>
<evidence type="ECO:0000313" key="3">
    <source>
        <dbReference type="EMBL" id="KAK2026318.1"/>
    </source>
</evidence>
<feature type="chain" id="PRO_5042110778" evidence="1">
    <location>
        <begin position="20"/>
        <end position="295"/>
    </location>
</feature>
<evidence type="ECO:0000259" key="2">
    <source>
        <dbReference type="PROSITE" id="PS51762"/>
    </source>
</evidence>
<reference evidence="3" key="1">
    <citation type="submission" date="2021-06" db="EMBL/GenBank/DDBJ databases">
        <title>Comparative genomics, transcriptomics and evolutionary studies reveal genomic signatures of adaptation to plant cell wall in hemibiotrophic fungi.</title>
        <authorList>
            <consortium name="DOE Joint Genome Institute"/>
            <person name="Baroncelli R."/>
            <person name="Diaz J.F."/>
            <person name="Benocci T."/>
            <person name="Peng M."/>
            <person name="Battaglia E."/>
            <person name="Haridas S."/>
            <person name="Andreopoulos W."/>
            <person name="Labutti K."/>
            <person name="Pangilinan J."/>
            <person name="Floch G.L."/>
            <person name="Makela M.R."/>
            <person name="Henrissat B."/>
            <person name="Grigoriev I.V."/>
            <person name="Crouch J.A."/>
            <person name="De Vries R.P."/>
            <person name="Sukno S.A."/>
            <person name="Thon M.R."/>
        </authorList>
    </citation>
    <scope>NUCLEOTIDE SEQUENCE</scope>
    <source>
        <strain evidence="3">MAFF235873</strain>
    </source>
</reference>
<dbReference type="CDD" id="cd02182">
    <property type="entry name" value="GH16_Strep_laminarinase_like"/>
    <property type="match status" value="1"/>
</dbReference>
<dbReference type="InterPro" id="IPR050546">
    <property type="entry name" value="Glycosyl_Hydrlase_16"/>
</dbReference>